<keyword evidence="4" id="KW-1185">Reference proteome</keyword>
<accession>A0A3A8MWQ0</accession>
<keyword evidence="2" id="KW-0732">Signal</keyword>
<evidence type="ECO:0008006" key="5">
    <source>
        <dbReference type="Google" id="ProtNLM"/>
    </source>
</evidence>
<comment type="caution">
    <text evidence="3">The sequence shown here is derived from an EMBL/GenBank/DDBJ whole genome shotgun (WGS) entry which is preliminary data.</text>
</comment>
<feature type="compositionally biased region" description="Low complexity" evidence="1">
    <location>
        <begin position="39"/>
        <end position="59"/>
    </location>
</feature>
<reference evidence="4" key="1">
    <citation type="submission" date="2018-09" db="EMBL/GenBank/DDBJ databases">
        <authorList>
            <person name="Livingstone P.G."/>
            <person name="Whitworth D.E."/>
        </authorList>
    </citation>
    <scope>NUCLEOTIDE SEQUENCE [LARGE SCALE GENOMIC DNA]</scope>
    <source>
        <strain evidence="4">CA040B</strain>
    </source>
</reference>
<gene>
    <name evidence="3" type="ORF">D7X12_32290</name>
</gene>
<feature type="signal peptide" evidence="2">
    <location>
        <begin position="1"/>
        <end position="28"/>
    </location>
</feature>
<dbReference type="RefSeq" id="WP_120629078.1">
    <property type="nucleotide sequence ID" value="NZ_RAWG01000288.1"/>
</dbReference>
<dbReference type="OrthoDB" id="9805017at2"/>
<dbReference type="AlphaFoldDB" id="A0A3A8MWQ0"/>
<feature type="region of interest" description="Disordered" evidence="1">
    <location>
        <begin position="30"/>
        <end position="65"/>
    </location>
</feature>
<dbReference type="Pfam" id="PF17164">
    <property type="entry name" value="DUF5122"/>
    <property type="match status" value="3"/>
</dbReference>
<name>A0A3A8MWQ0_9BACT</name>
<dbReference type="Proteomes" id="UP000273405">
    <property type="component" value="Unassembled WGS sequence"/>
</dbReference>
<organism evidence="3 4">
    <name type="scientific">Corallococcus sicarius</name>
    <dbReference type="NCBI Taxonomy" id="2316726"/>
    <lineage>
        <taxon>Bacteria</taxon>
        <taxon>Pseudomonadati</taxon>
        <taxon>Myxococcota</taxon>
        <taxon>Myxococcia</taxon>
        <taxon>Myxococcales</taxon>
        <taxon>Cystobacterineae</taxon>
        <taxon>Myxococcaceae</taxon>
        <taxon>Corallococcus</taxon>
    </lineage>
</organism>
<proteinExistence type="predicted"/>
<protein>
    <recommendedName>
        <fullName evidence="5">Delta-60 repeat domain-containing protein</fullName>
    </recommendedName>
</protein>
<feature type="chain" id="PRO_5017463689" description="Delta-60 repeat domain-containing protein" evidence="2">
    <location>
        <begin position="29"/>
        <end position="495"/>
    </location>
</feature>
<sequence>MSIQGKHRSLKKLLPGMLVVGIAMTSLGGCGDDEPTPTPDAGTTVDAGTDTDAGTDAGTPPAPDSDLAFVRLNTDGTVDNTFGASGNGIARLNLGAGAGNARDSMWSIDRDTQDRLVVFATKKADGTRTDTDRVVARLTAGGALDETFNAASTRKGMYVLDIGGLGDSARHGFVQADGKILSAGYLNQPSGVGSQSAHRVVMVRLNDTGAVDATFGAKGVLNSAPFATNDPTKEWGISEAYAAARQSTGAYVTTGYGRAAGVAGTTVDIVSFRYSAEGVLDSTYGTNGAFILNLTGENDRGRDAVALKDDSIFMVGSGTPAKDSIDALAVHVTANGQPATVAGFTEGYKRYDFDRPDEAFFDVAAFDTGSGEYVAAVGYSAKVGEDDDSILLIRNVTTGQEFSGVVPFSDAANDRAWGVTFGLDGKVYATGFVTEGGDNRFAIARFNLDGTRDTTFGAGGIVTVNVITGKLDEAARAVVVQSDGKIVIAGAAEAQ</sequence>
<dbReference type="PROSITE" id="PS51257">
    <property type="entry name" value="PROKAR_LIPOPROTEIN"/>
    <property type="match status" value="1"/>
</dbReference>
<evidence type="ECO:0000256" key="2">
    <source>
        <dbReference type="SAM" id="SignalP"/>
    </source>
</evidence>
<dbReference type="InterPro" id="IPR013431">
    <property type="entry name" value="Delta_60_rpt"/>
</dbReference>
<dbReference type="Gene3D" id="2.80.10.50">
    <property type="match status" value="2"/>
</dbReference>
<evidence type="ECO:0000256" key="1">
    <source>
        <dbReference type="SAM" id="MobiDB-lite"/>
    </source>
</evidence>
<dbReference type="NCBIfam" id="TIGR02608">
    <property type="entry name" value="delta_60_rpt"/>
    <property type="match status" value="6"/>
</dbReference>
<dbReference type="EMBL" id="RAWG01000288">
    <property type="protein sequence ID" value="RKH36697.1"/>
    <property type="molecule type" value="Genomic_DNA"/>
</dbReference>
<evidence type="ECO:0000313" key="3">
    <source>
        <dbReference type="EMBL" id="RKH36697.1"/>
    </source>
</evidence>
<evidence type="ECO:0000313" key="4">
    <source>
        <dbReference type="Proteomes" id="UP000273405"/>
    </source>
</evidence>